<dbReference type="OrthoDB" id="9812094at2"/>
<keyword evidence="3" id="KW-0812">Transmembrane</keyword>
<dbReference type="STRING" id="1122973.GCA_000379925_00115"/>
<evidence type="ECO:0000256" key="1">
    <source>
        <dbReference type="ARBA" id="ARBA00004651"/>
    </source>
</evidence>
<proteinExistence type="predicted"/>
<dbReference type="Pfam" id="PF03706">
    <property type="entry name" value="LPG_synthase_TM"/>
    <property type="match status" value="1"/>
</dbReference>
<evidence type="ECO:0000256" key="2">
    <source>
        <dbReference type="ARBA" id="ARBA00022475"/>
    </source>
</evidence>
<accession>A0A4Y8WR58</accession>
<dbReference type="PANTHER" id="PTHR39087:SF2">
    <property type="entry name" value="UPF0104 MEMBRANE PROTEIN MJ1595"/>
    <property type="match status" value="1"/>
</dbReference>
<gene>
    <name evidence="6" type="ORF">E4P47_01485</name>
</gene>
<dbReference type="GO" id="GO:0005886">
    <property type="term" value="C:plasma membrane"/>
    <property type="evidence" value="ECO:0007669"/>
    <property type="project" value="UniProtKB-SubCell"/>
</dbReference>
<dbReference type="InterPro" id="IPR022791">
    <property type="entry name" value="L-PG_synthase/AglD"/>
</dbReference>
<sequence>MQRYKKVMRGGDETMNKELKTTLKVLVPLAFGVLILWLLYRNMDVETLLETLRGDANFGIIIFASLFGTLGNTFRGFRWHLLNKRLDPNVRAVNSLLTTHGNYVVNMALPRLGEVWRVGAMSHYSGISISKLVGTLFIDRIYDVVAVSVLILLGLLLNTPFFTSFFENNPDALLKLQGVMRSPWLYIVLLLLIVLVLVAMHWVRKSERTMHSFRNVREGLRTIRTMDKKWLFHLYTVGIWASYFLQFYITFYAFSFTSDLGPAVGLLSFVMGSVAIVAPVQGGMGAWHFMVIYSLMAFGVETSNAQNFALIVHTFQVFIWTNMVGLIALGLLPLVNRHTKIDNK</sequence>
<evidence type="ECO:0000313" key="7">
    <source>
        <dbReference type="Proteomes" id="UP000297225"/>
    </source>
</evidence>
<keyword evidence="4" id="KW-1133">Transmembrane helix</keyword>
<protein>
    <submittedName>
        <fullName evidence="6">Flippase-like domain-containing protein</fullName>
    </submittedName>
</protein>
<name>A0A4Y8WR58_9PORP</name>
<keyword evidence="5" id="KW-0472">Membrane</keyword>
<comment type="caution">
    <text evidence="6">The sequence shown here is derived from an EMBL/GenBank/DDBJ whole genome shotgun (WGS) entry which is preliminary data.</text>
</comment>
<evidence type="ECO:0000313" key="6">
    <source>
        <dbReference type="EMBL" id="TFH96855.1"/>
    </source>
</evidence>
<evidence type="ECO:0000256" key="3">
    <source>
        <dbReference type="ARBA" id="ARBA00022692"/>
    </source>
</evidence>
<keyword evidence="2" id="KW-1003">Cell membrane</keyword>
<dbReference type="RefSeq" id="WP_134848934.1">
    <property type="nucleotide sequence ID" value="NZ_CP197400.1"/>
</dbReference>
<evidence type="ECO:0000256" key="4">
    <source>
        <dbReference type="ARBA" id="ARBA00022989"/>
    </source>
</evidence>
<comment type="subcellular location">
    <subcellularLocation>
        <location evidence="1">Cell membrane</location>
        <topology evidence="1">Multi-pass membrane protein</topology>
    </subcellularLocation>
</comment>
<dbReference type="EMBL" id="SPNC01000011">
    <property type="protein sequence ID" value="TFH96855.1"/>
    <property type="molecule type" value="Genomic_DNA"/>
</dbReference>
<dbReference type="Proteomes" id="UP000297225">
    <property type="component" value="Unassembled WGS sequence"/>
</dbReference>
<dbReference type="AlphaFoldDB" id="A0A4Y8WR58"/>
<evidence type="ECO:0000256" key="5">
    <source>
        <dbReference type="ARBA" id="ARBA00023136"/>
    </source>
</evidence>
<dbReference type="PANTHER" id="PTHR39087">
    <property type="entry name" value="UPF0104 MEMBRANE PROTEIN MJ1595"/>
    <property type="match status" value="1"/>
</dbReference>
<reference evidence="6 7" key="1">
    <citation type="submission" date="2019-03" db="EMBL/GenBank/DDBJ databases">
        <title>Porphyromonas levii Isolated from the Uterus of Dairy Cows.</title>
        <authorList>
            <person name="Francis A.M."/>
        </authorList>
    </citation>
    <scope>NUCLEOTIDE SEQUENCE [LARGE SCALE GENOMIC DNA]</scope>
    <source>
        <strain evidence="6 7">AF5678</strain>
    </source>
</reference>
<organism evidence="6 7">
    <name type="scientific">Porphyromonas levii</name>
    <dbReference type="NCBI Taxonomy" id="28114"/>
    <lineage>
        <taxon>Bacteria</taxon>
        <taxon>Pseudomonadati</taxon>
        <taxon>Bacteroidota</taxon>
        <taxon>Bacteroidia</taxon>
        <taxon>Bacteroidales</taxon>
        <taxon>Porphyromonadaceae</taxon>
        <taxon>Porphyromonas</taxon>
    </lineage>
</organism>
<keyword evidence="7" id="KW-1185">Reference proteome</keyword>